<dbReference type="InterPro" id="IPR057369">
    <property type="entry name" value="VG15"/>
</dbReference>
<feature type="region of interest" description="Disordered" evidence="1">
    <location>
        <begin position="747"/>
        <end position="774"/>
    </location>
</feature>
<gene>
    <name evidence="2" type="primary">11</name>
    <name evidence="2" type="ORF">WINTERMUTE_11</name>
</gene>
<organism evidence="2 3">
    <name type="scientific">Mycobacterium phage Wintermute</name>
    <dbReference type="NCBI Taxonomy" id="2015891"/>
    <lineage>
        <taxon>Viruses</taxon>
        <taxon>Duplodnaviria</taxon>
        <taxon>Heunggongvirae</taxon>
        <taxon>Uroviricota</taxon>
        <taxon>Caudoviricetes</taxon>
        <taxon>Weiservirinae</taxon>
        <taxon>Fionnbharthvirus</taxon>
        <taxon>Fionnbharthvirus fionnbharth</taxon>
    </lineage>
</organism>
<reference evidence="2 3" key="1">
    <citation type="submission" date="2017-05" db="EMBL/GenBank/DDBJ databases">
        <authorList>
            <person name="Pasqualucci B.A."/>
            <person name="Edgington N.P."/>
            <person name="Stoner T.H."/>
            <person name="Garlena R.A."/>
            <person name="Russell D.A."/>
            <person name="Pope W.H."/>
            <person name="Jacobs-Sera D."/>
            <person name="Hatfull G.F."/>
        </authorList>
    </citation>
    <scope>NUCLEOTIDE SEQUENCE [LARGE SCALE GENOMIC DNA]</scope>
</reference>
<protein>
    <submittedName>
        <fullName evidence="2">MuF-like minor capsid protein</fullName>
    </submittedName>
</protein>
<dbReference type="EMBL" id="MF140435">
    <property type="protein sequence ID" value="ASR87719.1"/>
    <property type="molecule type" value="Genomic_DNA"/>
</dbReference>
<evidence type="ECO:0000313" key="3">
    <source>
        <dbReference type="Proteomes" id="UP000222356"/>
    </source>
</evidence>
<proteinExistence type="predicted"/>
<evidence type="ECO:0000313" key="2">
    <source>
        <dbReference type="EMBL" id="ASR87719.1"/>
    </source>
</evidence>
<evidence type="ECO:0000256" key="1">
    <source>
        <dbReference type="SAM" id="MobiDB-lite"/>
    </source>
</evidence>
<dbReference type="Pfam" id="PF25310">
    <property type="entry name" value="VG15"/>
    <property type="match status" value="1"/>
</dbReference>
<feature type="region of interest" description="Disordered" evidence="1">
    <location>
        <begin position="241"/>
        <end position="280"/>
    </location>
</feature>
<name>A0A222ZTH2_9CAUD</name>
<dbReference type="Proteomes" id="UP000222356">
    <property type="component" value="Segment"/>
</dbReference>
<accession>A0A222ZTH2</accession>
<sequence length="919" mass="100874">MTQAVPEFQGALQQLAIEAGNAGRRLVSRMGELSTAEGLQLVTDAYPELIEPFVVASGEMTAQWYGENMVRPVRRIASERLFLPEPAELPSRQRLAKSGRWAVLQRDPGTAIVGSSTRWVFDESRRTVNDNAEREGVRWTRYASANACGFCRMLATRVLTVGERGAPGLYRTKAAAEASPHTPDVRGHDHCKCIAVPVRDGYTPPGYVYDWLDDYNAVSRDDDGYLLPEWKIADRMERRAEERLGRKRRPRGRPRAEGSTPGGGQARRSQPREKVAAEDTATAFRRDDAGRFIGERRLFQRNHEQAAQIARAARDRVASAQRIVSRADSYVGTAARITGHVKTVTDAAAKYAGGAYPVLRDVKVVVDAADKALGSASRVTGGANRALTLVDKTIKDTEAIAHATKQLADEARSVIDDVTFVAVGARQLVVDAGEAARATAANAREVRDLASLRSRAAETAATVDRLQEQGLDLADRARSALATLQSLPLDAAELPDRLRAPLNDIRKLLRSLRSTADDARLAVDDAAGLARAVRSLVEAVAEYRRYGFTDSYSRTAVYAYSTRVVDELGNVIGGVLPAPKTPGMVRPPTWVLAERIDLPPAPRRPELPAGSSTGAAEVPEVAEAIGVRELPSTPTLRALEAAPDPAEVIDGEVLSVVRELPPTPTLRALEAAPERPDVADVAGVRELPPSPTLRALERAPEPEPELPPAPRTLDVVEAELNAAIEVGDEELIDRLVAEMDALEEAERQAAAKAAERERRKAERQAAKAAQKEAEDRARWDRIGELIEQGYDPIDAEAEVLGVDPEKLRRRDFMAQARAEGHKGKGFDELLSSVFIEKAAEQYWQAEQATNGYMLKRKYEGKVDPTDIWHVNERTARAWMSDELAAWFDENGRLTKQLLRESILSGRANWRNPLQEDFLQ</sequence>